<protein>
    <submittedName>
        <fullName evidence="1">Uncharacterized protein</fullName>
    </submittedName>
</protein>
<accession>A0A8S5T5B0</accession>
<sequence>MVVTMYVIRFMGHTEASKYLRGEVLHNDTQWQLLSSSTGFCFLPIGGTSIEEIILAYSWLEGNSSADDADYAIIFKCNEGRLRKSKFANNITGYYDTWCWEYSTMTYSNKDMKMVHLCTYSAQDLRNLRMQIYGTADYVTTKMVINDNLRYAGFNPAWFEIEQELY</sequence>
<organism evidence="1">
    <name type="scientific">Siphoviridae sp. ctn8e14</name>
    <dbReference type="NCBI Taxonomy" id="2827936"/>
    <lineage>
        <taxon>Viruses</taxon>
        <taxon>Duplodnaviria</taxon>
        <taxon>Heunggongvirae</taxon>
        <taxon>Uroviricota</taxon>
        <taxon>Caudoviricetes</taxon>
    </lineage>
</organism>
<name>A0A8S5T5B0_9CAUD</name>
<proteinExistence type="predicted"/>
<dbReference type="EMBL" id="BK032747">
    <property type="protein sequence ID" value="DAF58175.1"/>
    <property type="molecule type" value="Genomic_DNA"/>
</dbReference>
<reference evidence="1" key="1">
    <citation type="journal article" date="2021" name="Proc. Natl. Acad. Sci. U.S.A.">
        <title>A Catalog of Tens of Thousands of Viruses from Human Metagenomes Reveals Hidden Associations with Chronic Diseases.</title>
        <authorList>
            <person name="Tisza M.J."/>
            <person name="Buck C.B."/>
        </authorList>
    </citation>
    <scope>NUCLEOTIDE SEQUENCE</scope>
    <source>
        <strain evidence="1">Ctn8e14</strain>
    </source>
</reference>
<evidence type="ECO:0000313" key="1">
    <source>
        <dbReference type="EMBL" id="DAF58175.1"/>
    </source>
</evidence>